<evidence type="ECO:0000256" key="4">
    <source>
        <dbReference type="ARBA" id="ARBA00023012"/>
    </source>
</evidence>
<comment type="caution">
    <text evidence="13">The sequence shown here is derived from an EMBL/GenBank/DDBJ whole genome shotgun (WGS) entry which is preliminary data.</text>
</comment>
<dbReference type="OrthoDB" id="9759232at2"/>
<keyword evidence="5 10" id="KW-0805">Transcription regulation</keyword>
<dbReference type="SUPFAM" id="SSF52172">
    <property type="entry name" value="CheY-like"/>
    <property type="match status" value="1"/>
</dbReference>
<dbReference type="AlphaFoldDB" id="G5IMI5"/>
<dbReference type="InterPro" id="IPR001789">
    <property type="entry name" value="Sig_transdc_resp-reg_receiver"/>
</dbReference>
<dbReference type="GO" id="GO:0003700">
    <property type="term" value="F:DNA-binding transcription factor activity"/>
    <property type="evidence" value="ECO:0007669"/>
    <property type="project" value="InterPro"/>
</dbReference>
<feature type="domain" description="Response regulatory" evidence="12">
    <location>
        <begin position="3"/>
        <end position="119"/>
    </location>
</feature>
<dbReference type="EMBL" id="ADLN01000120">
    <property type="protein sequence ID" value="EHI57604.1"/>
    <property type="molecule type" value="Genomic_DNA"/>
</dbReference>
<evidence type="ECO:0000313" key="14">
    <source>
        <dbReference type="Proteomes" id="UP000005384"/>
    </source>
</evidence>
<name>G5IMI5_9FIRM</name>
<evidence type="ECO:0000256" key="11">
    <source>
        <dbReference type="PROSITE-ProRule" id="PRU00169"/>
    </source>
</evidence>
<evidence type="ECO:0000256" key="10">
    <source>
        <dbReference type="PIRNR" id="PIRNR006171"/>
    </source>
</evidence>
<evidence type="ECO:0000256" key="7">
    <source>
        <dbReference type="ARBA" id="ARBA00023159"/>
    </source>
</evidence>
<dbReference type="SMART" id="SM00448">
    <property type="entry name" value="REC"/>
    <property type="match status" value="1"/>
</dbReference>
<dbReference type="PATRIC" id="fig|742737.3.peg.4701"/>
<feature type="modified residue" description="4-aspartylphosphate" evidence="11">
    <location>
        <position position="54"/>
    </location>
</feature>
<evidence type="ECO:0000256" key="8">
    <source>
        <dbReference type="ARBA" id="ARBA00023163"/>
    </source>
</evidence>
<dbReference type="InterPro" id="IPR024187">
    <property type="entry name" value="Sig_transdc_resp-reg_cit/mal"/>
</dbReference>
<evidence type="ECO:0000313" key="13">
    <source>
        <dbReference type="EMBL" id="EHI57604.1"/>
    </source>
</evidence>
<dbReference type="GO" id="GO:0003677">
    <property type="term" value="F:DNA binding"/>
    <property type="evidence" value="ECO:0007669"/>
    <property type="project" value="UniProtKB-KW"/>
</dbReference>
<dbReference type="GO" id="GO:0000156">
    <property type="term" value="F:phosphorelay response regulator activity"/>
    <property type="evidence" value="ECO:0007669"/>
    <property type="project" value="TreeGrafter"/>
</dbReference>
<keyword evidence="6 10" id="KW-0238">DNA-binding</keyword>
<dbReference type="PIRSF" id="PIRSF006171">
    <property type="entry name" value="RR_citrat_malat"/>
    <property type="match status" value="1"/>
</dbReference>
<accession>G5IMI5</accession>
<dbReference type="RefSeq" id="WP_006782701.1">
    <property type="nucleotide sequence ID" value="NZ_CP040506.1"/>
</dbReference>
<dbReference type="InterPro" id="IPR011006">
    <property type="entry name" value="CheY-like_superfamily"/>
</dbReference>
<evidence type="ECO:0000256" key="3">
    <source>
        <dbReference type="ARBA" id="ARBA00022553"/>
    </source>
</evidence>
<protein>
    <recommendedName>
        <fullName evidence="10">Transcriptional regulatory protein</fullName>
    </recommendedName>
</protein>
<dbReference type="Proteomes" id="UP000005384">
    <property type="component" value="Unassembled WGS sequence"/>
</dbReference>
<dbReference type="Pfam" id="PF00072">
    <property type="entry name" value="Response_reg"/>
    <property type="match status" value="1"/>
</dbReference>
<dbReference type="InterPro" id="IPR051271">
    <property type="entry name" value="2C-system_Tx_regulators"/>
</dbReference>
<dbReference type="PANTHER" id="PTHR45526:SF1">
    <property type="entry name" value="TRANSCRIPTIONAL REGULATORY PROTEIN DCUR-RELATED"/>
    <property type="match status" value="1"/>
</dbReference>
<dbReference type="Gene3D" id="3.40.50.2300">
    <property type="match status" value="1"/>
</dbReference>
<evidence type="ECO:0000256" key="5">
    <source>
        <dbReference type="ARBA" id="ARBA00023015"/>
    </source>
</evidence>
<dbReference type="InterPro" id="IPR048714">
    <property type="entry name" value="DpiA-like_HTH"/>
</dbReference>
<keyword evidence="7 10" id="KW-0010">Activator</keyword>
<evidence type="ECO:0000256" key="2">
    <source>
        <dbReference type="ARBA" id="ARBA00022490"/>
    </source>
</evidence>
<comment type="function">
    <text evidence="9">May play the central regulatory role in sporulation. It may be an element of the effector pathway responsible for the activation of sporulation genes in response to nutritional stress. Spo0A may act in concert with spo0H (a sigma factor) to control the expression of some genes that are critical to the sporulation process.</text>
</comment>
<keyword evidence="4 10" id="KW-0902">Two-component regulatory system</keyword>
<dbReference type="HOGENOM" id="CLU_000445_39_0_9"/>
<dbReference type="PROSITE" id="PS50110">
    <property type="entry name" value="RESPONSE_REGULATORY"/>
    <property type="match status" value="1"/>
</dbReference>
<keyword evidence="8 10" id="KW-0804">Transcription</keyword>
<evidence type="ECO:0000259" key="12">
    <source>
        <dbReference type="PROSITE" id="PS50110"/>
    </source>
</evidence>
<keyword evidence="2 10" id="KW-0963">Cytoplasm</keyword>
<dbReference type="Pfam" id="PF20714">
    <property type="entry name" value="HTH_64"/>
    <property type="match status" value="1"/>
</dbReference>
<proteinExistence type="predicted"/>
<reference evidence="13 14" key="1">
    <citation type="submission" date="2011-08" db="EMBL/GenBank/DDBJ databases">
        <title>The Genome Sequence of Clostridium hathewayi WAL-18680.</title>
        <authorList>
            <consortium name="The Broad Institute Genome Sequencing Platform"/>
            <person name="Earl A."/>
            <person name="Ward D."/>
            <person name="Feldgarden M."/>
            <person name="Gevers D."/>
            <person name="Finegold S.M."/>
            <person name="Summanen P.H."/>
            <person name="Molitoris D.R."/>
            <person name="Song M."/>
            <person name="Daigneault M."/>
            <person name="Allen-Vercoe E."/>
            <person name="Young S.K."/>
            <person name="Zeng Q."/>
            <person name="Gargeya S."/>
            <person name="Fitzgerald M."/>
            <person name="Haas B."/>
            <person name="Abouelleil A."/>
            <person name="Alvarado L."/>
            <person name="Arachchi H.M."/>
            <person name="Berlin A."/>
            <person name="Brown A."/>
            <person name="Chapman S.B."/>
            <person name="Chen Z."/>
            <person name="Dunbar C."/>
            <person name="Freedman E."/>
            <person name="Gearin G."/>
            <person name="Gellesch M."/>
            <person name="Goldberg J."/>
            <person name="Griggs A."/>
            <person name="Gujja S."/>
            <person name="Heiman D."/>
            <person name="Howarth C."/>
            <person name="Larson L."/>
            <person name="Lui A."/>
            <person name="MacDonald P.J.P."/>
            <person name="Montmayeur A."/>
            <person name="Murphy C."/>
            <person name="Neiman D."/>
            <person name="Pearson M."/>
            <person name="Priest M."/>
            <person name="Roberts A."/>
            <person name="Saif S."/>
            <person name="Shea T."/>
            <person name="Shenoy N."/>
            <person name="Sisk P."/>
            <person name="Stolte C."/>
            <person name="Sykes S."/>
            <person name="Wortman J."/>
            <person name="Nusbaum C."/>
            <person name="Birren B."/>
        </authorList>
    </citation>
    <scope>NUCLEOTIDE SEQUENCE [LARGE SCALE GENOMIC DNA]</scope>
    <source>
        <strain evidence="13 14">WAL-18680</strain>
    </source>
</reference>
<gene>
    <name evidence="13" type="ORF">HMPREF9473_04713</name>
</gene>
<dbReference type="GO" id="GO:0005737">
    <property type="term" value="C:cytoplasm"/>
    <property type="evidence" value="ECO:0007669"/>
    <property type="project" value="UniProtKB-SubCell"/>
</dbReference>
<evidence type="ECO:0000256" key="9">
    <source>
        <dbReference type="ARBA" id="ARBA00024867"/>
    </source>
</evidence>
<keyword evidence="14" id="KW-1185">Reference proteome</keyword>
<comment type="subcellular location">
    <subcellularLocation>
        <location evidence="1 10">Cytoplasm</location>
    </subcellularLocation>
</comment>
<dbReference type="PANTHER" id="PTHR45526">
    <property type="entry name" value="TRANSCRIPTIONAL REGULATORY PROTEIN DPIA"/>
    <property type="match status" value="1"/>
</dbReference>
<sequence>MYQVIIVEDDPMVATINRQYVSMNPSFHVCGNFRNGKDGLDFIKKKPVDLVILDYYMPLMNGMEFMERLNQFERKPDVIMVTAANETETVKGLLGAGVIDYLVKPFEYARFERALDQFSKKQELLSNVDGNLSQKDIDRLLSSGAVNEAGPTRMQKGLQEHTLETIRQYMKDNRGQSFTSEEIAEQVHLSRVTIRRYVNYMLETHEIASSIDYKTGGRPSIQYRYVGFE</sequence>
<organism evidence="13 14">
    <name type="scientific">Hungatella hathewayi WAL-18680</name>
    <dbReference type="NCBI Taxonomy" id="742737"/>
    <lineage>
        <taxon>Bacteria</taxon>
        <taxon>Bacillati</taxon>
        <taxon>Bacillota</taxon>
        <taxon>Clostridia</taxon>
        <taxon>Lachnospirales</taxon>
        <taxon>Lachnospiraceae</taxon>
        <taxon>Hungatella</taxon>
    </lineage>
</organism>
<evidence type="ECO:0000256" key="6">
    <source>
        <dbReference type="ARBA" id="ARBA00023125"/>
    </source>
</evidence>
<keyword evidence="3 11" id="KW-0597">Phosphoprotein</keyword>
<evidence type="ECO:0000256" key="1">
    <source>
        <dbReference type="ARBA" id="ARBA00004496"/>
    </source>
</evidence>